<evidence type="ECO:0000313" key="13">
    <source>
        <dbReference type="Proteomes" id="UP000293638"/>
    </source>
</evidence>
<proteinExistence type="inferred from homology"/>
<keyword evidence="4" id="KW-0813">Transport</keyword>
<dbReference type="AlphaFoldDB" id="A0A4Q7NXT2"/>
<dbReference type="PROSITE" id="PS50928">
    <property type="entry name" value="ABC_TM1"/>
    <property type="match status" value="1"/>
</dbReference>
<accession>A0A4Q7NXT2</accession>
<evidence type="ECO:0000256" key="5">
    <source>
        <dbReference type="ARBA" id="ARBA00022475"/>
    </source>
</evidence>
<name>A0A4Q7NXT2_9ACTN</name>
<evidence type="ECO:0000256" key="9">
    <source>
        <dbReference type="ARBA" id="ARBA00023136"/>
    </source>
</evidence>
<evidence type="ECO:0000256" key="8">
    <source>
        <dbReference type="ARBA" id="ARBA00022989"/>
    </source>
</evidence>
<comment type="function">
    <text evidence="1">Part of the binding-protein-dependent transport system for phosphate; probably responsible for the translocation of the substrate across the membrane.</text>
</comment>
<feature type="domain" description="ABC transmembrane type-1" evidence="11">
    <location>
        <begin position="151"/>
        <end position="354"/>
    </location>
</feature>
<gene>
    <name evidence="12" type="ORF">EV189_0436</name>
</gene>
<dbReference type="RefSeq" id="WP_231115985.1">
    <property type="nucleotide sequence ID" value="NZ_SGXD01000001.1"/>
</dbReference>
<feature type="transmembrane region" description="Helical" evidence="10">
    <location>
        <begin position="61"/>
        <end position="81"/>
    </location>
</feature>
<reference evidence="12 13" key="1">
    <citation type="submission" date="2019-02" db="EMBL/GenBank/DDBJ databases">
        <title>Genomic Encyclopedia of Type Strains, Phase IV (KMG-IV): sequencing the most valuable type-strain genomes for metagenomic binning, comparative biology and taxonomic classification.</title>
        <authorList>
            <person name="Goeker M."/>
        </authorList>
    </citation>
    <scope>NUCLEOTIDE SEQUENCE [LARGE SCALE GENOMIC DNA]</scope>
    <source>
        <strain evidence="12 13">DSM 45622</strain>
    </source>
</reference>
<evidence type="ECO:0000313" key="12">
    <source>
        <dbReference type="EMBL" id="RZS91202.1"/>
    </source>
</evidence>
<feature type="transmembrane region" description="Helical" evidence="10">
    <location>
        <begin position="158"/>
        <end position="176"/>
    </location>
</feature>
<evidence type="ECO:0000259" key="11">
    <source>
        <dbReference type="PROSITE" id="PS50928"/>
    </source>
</evidence>
<evidence type="ECO:0000256" key="4">
    <source>
        <dbReference type="ARBA" id="ARBA00022448"/>
    </source>
</evidence>
<evidence type="ECO:0000256" key="7">
    <source>
        <dbReference type="ARBA" id="ARBA00022692"/>
    </source>
</evidence>
<dbReference type="GO" id="GO:0005315">
    <property type="term" value="F:phosphate transmembrane transporter activity"/>
    <property type="evidence" value="ECO:0007669"/>
    <property type="project" value="InterPro"/>
</dbReference>
<dbReference type="InterPro" id="IPR035906">
    <property type="entry name" value="MetI-like_sf"/>
</dbReference>
<keyword evidence="8 10" id="KW-1133">Transmembrane helix</keyword>
<feature type="transmembrane region" description="Helical" evidence="10">
    <location>
        <begin position="196"/>
        <end position="216"/>
    </location>
</feature>
<dbReference type="EMBL" id="SGXD01000001">
    <property type="protein sequence ID" value="RZS91202.1"/>
    <property type="molecule type" value="Genomic_DNA"/>
</dbReference>
<keyword evidence="9 10" id="KW-0472">Membrane</keyword>
<feature type="transmembrane region" description="Helical" evidence="10">
    <location>
        <begin position="93"/>
        <end position="117"/>
    </location>
</feature>
<feature type="transmembrane region" description="Helical" evidence="10">
    <location>
        <begin position="267"/>
        <end position="286"/>
    </location>
</feature>
<dbReference type="GO" id="GO:0035435">
    <property type="term" value="P:phosphate ion transmembrane transport"/>
    <property type="evidence" value="ECO:0007669"/>
    <property type="project" value="InterPro"/>
</dbReference>
<keyword evidence="6" id="KW-0592">Phosphate transport</keyword>
<feature type="transmembrane region" description="Helical" evidence="10">
    <location>
        <begin position="222"/>
        <end position="246"/>
    </location>
</feature>
<feature type="transmembrane region" description="Helical" evidence="10">
    <location>
        <begin position="336"/>
        <end position="358"/>
    </location>
</feature>
<keyword evidence="7 10" id="KW-0812">Transmembrane</keyword>
<dbReference type="PANTHER" id="PTHR42922">
    <property type="entry name" value="PHOSPHATE TRANSPORT SYSTEM PERMEASE PROTEIN PSTA"/>
    <property type="match status" value="1"/>
</dbReference>
<organism evidence="12 13">
    <name type="scientific">Motilibacter rhizosphaerae</name>
    <dbReference type="NCBI Taxonomy" id="598652"/>
    <lineage>
        <taxon>Bacteria</taxon>
        <taxon>Bacillati</taxon>
        <taxon>Actinomycetota</taxon>
        <taxon>Actinomycetes</taxon>
        <taxon>Motilibacterales</taxon>
        <taxon>Motilibacteraceae</taxon>
        <taxon>Motilibacter</taxon>
    </lineage>
</organism>
<evidence type="ECO:0000256" key="2">
    <source>
        <dbReference type="ARBA" id="ARBA00004651"/>
    </source>
</evidence>
<dbReference type="CDD" id="cd06261">
    <property type="entry name" value="TM_PBP2"/>
    <property type="match status" value="1"/>
</dbReference>
<dbReference type="InterPro" id="IPR000515">
    <property type="entry name" value="MetI-like"/>
</dbReference>
<dbReference type="Proteomes" id="UP000293638">
    <property type="component" value="Unassembled WGS sequence"/>
</dbReference>
<dbReference type="GO" id="GO:0005886">
    <property type="term" value="C:plasma membrane"/>
    <property type="evidence" value="ECO:0007669"/>
    <property type="project" value="UniProtKB-SubCell"/>
</dbReference>
<dbReference type="Pfam" id="PF00528">
    <property type="entry name" value="BPD_transp_1"/>
    <property type="match status" value="1"/>
</dbReference>
<evidence type="ECO:0000256" key="3">
    <source>
        <dbReference type="ARBA" id="ARBA00007069"/>
    </source>
</evidence>
<keyword evidence="5 10" id="KW-1003">Cell membrane</keyword>
<evidence type="ECO:0000256" key="6">
    <source>
        <dbReference type="ARBA" id="ARBA00022592"/>
    </source>
</evidence>
<sequence length="411" mass="43763">MSTPTLSRAPEVREEPRLLVEERRDLRSVRSTDVLAVIGAAISATCLTALLFDLGPYSGTIGFLATAYALFLVLYGTLVSLDEGPLVVKDRLVAALAHTAALVVLSALVGILVYIGWQGHSALMHRNFFTQDMTTTPPLSPLTSGGIGHAIVGTAEQISIALVLTVPLGISAAVYITQTRTKLSMFLRTLTEAMTALPSIVAGLFVYAAYILAFGLRFSGHAAALALSVEMLPIIIRTAVVVLRLVPSTLLEAAYALGAPQWQAVRYVVLPTARSGLATAVILGMARGIGETSPVLITAGFTTAYNWDPLQEPQVSLPLFVFKMAHSPDPNMVARAFGAAAVLLALVLVLFVIARLLGGRGPGHQSVRQRRRAATRSVRDDRRITTLLTLRAEGHTPTDGDAGLSVVFEKH</sequence>
<evidence type="ECO:0000256" key="10">
    <source>
        <dbReference type="RuleBase" id="RU363043"/>
    </source>
</evidence>
<comment type="caution">
    <text evidence="12">The sequence shown here is derived from an EMBL/GenBank/DDBJ whole genome shotgun (WGS) entry which is preliminary data.</text>
</comment>
<comment type="subcellular location">
    <subcellularLocation>
        <location evidence="2 10">Cell membrane</location>
        <topology evidence="2 10">Multi-pass membrane protein</topology>
    </subcellularLocation>
</comment>
<dbReference type="InterPro" id="IPR005672">
    <property type="entry name" value="Phosphate_PstA"/>
</dbReference>
<keyword evidence="13" id="KW-1185">Reference proteome</keyword>
<evidence type="ECO:0000256" key="1">
    <source>
        <dbReference type="ARBA" id="ARBA00003510"/>
    </source>
</evidence>
<feature type="transmembrane region" description="Helical" evidence="10">
    <location>
        <begin position="34"/>
        <end position="55"/>
    </location>
</feature>
<dbReference type="PANTHER" id="PTHR42922:SF1">
    <property type="entry name" value="PHOSPHATE TRANSPORT SYSTEM PERMEASE PROTEIN PSTA"/>
    <property type="match status" value="1"/>
</dbReference>
<dbReference type="SUPFAM" id="SSF161098">
    <property type="entry name" value="MetI-like"/>
    <property type="match status" value="1"/>
</dbReference>
<comment type="similarity">
    <text evidence="3 10">Belongs to the binding-protein-dependent transport system permease family. CysTW subfamily.</text>
</comment>
<dbReference type="InterPro" id="IPR051408">
    <property type="entry name" value="Phosphate_transprt_permease"/>
</dbReference>
<dbReference type="Gene3D" id="1.10.3720.10">
    <property type="entry name" value="MetI-like"/>
    <property type="match status" value="1"/>
</dbReference>
<protein>
    <recommendedName>
        <fullName evidence="10">Phosphate transport system permease protein PstA</fullName>
    </recommendedName>
</protein>
<dbReference type="NCBIfam" id="TIGR00974">
    <property type="entry name" value="3a0107s02c"/>
    <property type="match status" value="1"/>
</dbReference>